<keyword evidence="17 22" id="KW-1133">Transmembrane helix</keyword>
<evidence type="ECO:0000256" key="6">
    <source>
        <dbReference type="ARBA" id="ARBA00020936"/>
    </source>
</evidence>
<evidence type="ECO:0000313" key="27">
    <source>
        <dbReference type="Proteomes" id="UP001055387"/>
    </source>
</evidence>
<keyword evidence="16" id="KW-0693">Viral RNA replication</keyword>
<keyword evidence="14" id="KW-0788">Thiol protease</keyword>
<evidence type="ECO:0000259" key="24">
    <source>
        <dbReference type="PROSITE" id="PS51218"/>
    </source>
</evidence>
<dbReference type="KEGG" id="vg:80551211"/>
<dbReference type="GO" id="GO:0005524">
    <property type="term" value="F:ATP binding"/>
    <property type="evidence" value="ECO:0007669"/>
    <property type="project" value="UniProtKB-KW"/>
</dbReference>
<dbReference type="GO" id="GO:0044167">
    <property type="term" value="C:host cell endoplasmic reticulum membrane"/>
    <property type="evidence" value="ECO:0007669"/>
    <property type="project" value="UniProtKB-SubCell"/>
</dbReference>
<feature type="domain" description="Peptidase C3" evidence="25">
    <location>
        <begin position="1226"/>
        <end position="1442"/>
    </location>
</feature>
<comment type="function">
    <text evidence="2">Thiol protease that cleaves the RNA1 and RNA2 polyproteins.</text>
</comment>
<evidence type="ECO:0000256" key="21">
    <source>
        <dbReference type="ARBA" id="ARBA00045667"/>
    </source>
</evidence>
<dbReference type="InterPro" id="IPR014759">
    <property type="entry name" value="Helicase_SF3_ssRNA_vir"/>
</dbReference>
<evidence type="ECO:0000256" key="8">
    <source>
        <dbReference type="ARBA" id="ARBA00022670"/>
    </source>
</evidence>
<dbReference type="InterPro" id="IPR000605">
    <property type="entry name" value="Helicase_SF3_ssDNA/RNA_vir"/>
</dbReference>
<evidence type="ECO:0000256" key="5">
    <source>
        <dbReference type="ARBA" id="ARBA00004517"/>
    </source>
</evidence>
<dbReference type="Proteomes" id="UP001055387">
    <property type="component" value="Genome"/>
</dbReference>
<evidence type="ECO:0000256" key="20">
    <source>
        <dbReference type="ARBA" id="ARBA00032135"/>
    </source>
</evidence>
<keyword evidence="22" id="KW-0472">Membrane</keyword>
<dbReference type="GO" id="GO:0039694">
    <property type="term" value="P:viral RNA genome replication"/>
    <property type="evidence" value="ECO:0007669"/>
    <property type="project" value="InterPro"/>
</dbReference>
<dbReference type="GO" id="GO:0006508">
    <property type="term" value="P:proteolysis"/>
    <property type="evidence" value="ECO:0007669"/>
    <property type="project" value="UniProtKB-KW"/>
</dbReference>
<evidence type="ECO:0000256" key="16">
    <source>
        <dbReference type="ARBA" id="ARBA00022953"/>
    </source>
</evidence>
<comment type="function">
    <text evidence="21">Down-regulates the RNA1 polyprotein processing and enhances trans-cleavage of RNA2 polyproteins. The protease cofactor and the putative helicase seem to target the replication complexes to ER membranes. Their physical association causes the membrane rearrangement of host ER that may result in formation of the small membranous vesicles that are the site of viral RNA synthesis.</text>
</comment>
<dbReference type="Gene3D" id="1.20.960.20">
    <property type="match status" value="1"/>
</dbReference>
<dbReference type="GO" id="GO:0044166">
    <property type="term" value="C:host cell endoplasmic reticulum lumen"/>
    <property type="evidence" value="ECO:0007669"/>
    <property type="project" value="UniProtKB-SubCell"/>
</dbReference>
<evidence type="ECO:0000256" key="22">
    <source>
        <dbReference type="SAM" id="Phobius"/>
    </source>
</evidence>
<comment type="function">
    <text evidence="1">Plays a role in RNA replication. It is covalently linked to the 5'terminus of both viral single-stranded RNA1 and RNA2 molecules.</text>
</comment>
<dbReference type="GO" id="GO:0003724">
    <property type="term" value="F:RNA helicase activity"/>
    <property type="evidence" value="ECO:0007669"/>
    <property type="project" value="InterPro"/>
</dbReference>
<evidence type="ECO:0000256" key="14">
    <source>
        <dbReference type="ARBA" id="ARBA00022807"/>
    </source>
</evidence>
<evidence type="ECO:0000259" key="25">
    <source>
        <dbReference type="PROSITE" id="PS51874"/>
    </source>
</evidence>
<dbReference type="Pfam" id="PF00910">
    <property type="entry name" value="RNA_helicase"/>
    <property type="match status" value="1"/>
</dbReference>
<evidence type="ECO:0000259" key="23">
    <source>
        <dbReference type="PROSITE" id="PS50507"/>
    </source>
</evidence>
<keyword evidence="7" id="KW-0696">RNA-directed RNA polymerase</keyword>
<keyword evidence="18" id="KW-1038">Host endoplasmic reticulum</keyword>
<dbReference type="GO" id="GO:0003723">
    <property type="term" value="F:RNA binding"/>
    <property type="evidence" value="ECO:0007669"/>
    <property type="project" value="InterPro"/>
</dbReference>
<dbReference type="SUPFAM" id="SSF56672">
    <property type="entry name" value="DNA/RNA polymerases"/>
    <property type="match status" value="1"/>
</dbReference>
<dbReference type="Pfam" id="PF00680">
    <property type="entry name" value="RdRP_1"/>
    <property type="match status" value="1"/>
</dbReference>
<evidence type="ECO:0000256" key="19">
    <source>
        <dbReference type="ARBA" id="ARBA00031919"/>
    </source>
</evidence>
<keyword evidence="13" id="KW-0378">Hydrolase</keyword>
<evidence type="ECO:0000256" key="10">
    <source>
        <dbReference type="ARBA" id="ARBA00022692"/>
    </source>
</evidence>
<evidence type="ECO:0000256" key="12">
    <source>
        <dbReference type="ARBA" id="ARBA00022741"/>
    </source>
</evidence>
<evidence type="ECO:0000256" key="13">
    <source>
        <dbReference type="ARBA" id="ARBA00022801"/>
    </source>
</evidence>
<keyword evidence="10 22" id="KW-0812">Transmembrane</keyword>
<dbReference type="GO" id="GO:0004197">
    <property type="term" value="F:cysteine-type endopeptidase activity"/>
    <property type="evidence" value="ECO:0007669"/>
    <property type="project" value="InterPro"/>
</dbReference>
<dbReference type="InterPro" id="IPR044067">
    <property type="entry name" value="PCV_3C_PRO"/>
</dbReference>
<proteinExistence type="predicted"/>
<keyword evidence="8" id="KW-0645">Protease</keyword>
<evidence type="ECO:0000256" key="4">
    <source>
        <dbReference type="ARBA" id="ARBA00004149"/>
    </source>
</evidence>
<feature type="transmembrane region" description="Helical" evidence="22">
    <location>
        <begin position="1160"/>
        <end position="1185"/>
    </location>
</feature>
<sequence>MSFHCPNPRCIAFGYRLSRKDMREDGDRCTLPLCGSLYRKVEVASTPVAPPAAPAVASFQTQKSGEVRTVAHKQPQPPVLRQCSAVVVQVHSNPALELVYPPLVDRTSAPCEREEPSNEEVTVLVPIRLAPCWMRPQSRPQKKRVLKHPANATLKAFGKLKPAVKLALLQRHGFEAIVSALRANERRVKAEAARAAALKVRAKIRAKKALRWLKRSAAGRKARLQRQWELATDGKQLVEVKDGFQIVLAEPKMVPAVVPAVKVDRVLLRSSKKKASSPLVRKEQDFSCLADFPPLRESVSVEHSFAPMEGWMRKASTGARMLGQPVRVTAETLVSARLTLRGEKCSEQLLKVADEVYATPSMPCHGKLVCLLDDIAVLIGDSAYWDSLPNEWHSYSVEGLVAYCESLEQQMRVYRDTGMDTQGLFSSCRLGFECIAKYVGDGIKKWTGDVTEHIFSVVKREFYKIFEKFLDKIAPVRNFIEMLWGKVKEWIHSLSTAADMFVDVMAQELRWVVALFLVCGMCLVVERALVSVGILTSVGSLTNLLLVTLIGGSMLCATTMVDEELAHMAKVFKETVYSVLCPGANFAANASHVPSPREVAQSILDTHSFNIFYPIELLSTLGEGLCKFNVDTVKYFGSLGNAIDGCRKGIVCLRDLMAKVIECAGQIWDKITGQKATFFNEVSNLLRVDIGKWIERSQRLLQEAVLLPTTDCVLKDVCEALVDQGIQLKVGLAGMPRKTSMDYGTVVSGILDKLNVLLVQCQKNAAFVGRRKEPFWVYIWGPSHCGKSNYMDTITRELLDDIGRPRSSIYPKTAGDSYWSGYLQQAAIQIDDLHSVQILENSIESQLLQIVSTKEAYLNMADLPSKGTTLYNTPLIITSSNVREPPTNCNLLDETAFNNRKAIVLRMDFVDPLAIFDPERPYANSKFIFEDRLAGVPCTGWMDVEAATDYILTARLAHSESQEKQMACYLRQNAQDHPVQHRAKEIIQECIRDMPRMLRLDIPLPEETRFGEYAFVTCDGESYAFHLDGTCRKLNEYVAGIEELEINRVFNHIDSEWRKLGVYESGDDLVVDFTQTLLSGPCRVSSVGSLNEDASVSQRRFFDGLSLGERIYLRLLQKRLDNTLEHFKMSDGTSYYDAIKNSLIEGYQFLKTHKSTIARYMLYVVALVLLIGSCYTFFQLLAGLFGGGGTCLATTLVNLDTHSRGEVRTQGRSNRPVVERYMNTHSGGTPPSREDQLRKLSVIISFIAGGQEYHFMGARFFGGSIVLTGHQAYYIPDGTRVSINYIDNAGQECTMSHVWRHANIVRQHGNELIVYKSPQFSHLPDAMKSLICSDPDTQLSTHFEITVLASQISKATRTPTYRHWRTTAVAKEEDLPISDAYSSGTYKYIVKRYIHSMGAGKPDDCGALVCTNVGGVLKVVGMHVAGRDGRNGACFLPIHSDMDAHFNLAYIPKPGRVTEGYSEIGYLEPQESIRPPKNTKLVEVPRDIRFPVPTAKVPAIIHKDDSRADGFNPYEAGMTKFAQPMADLDEEVLAFVANEIVEEWQDALDEALDDAELHEAINGVMDDEGVTQEEGMVLSTSPGYPYTLEPHVLKGKADYFEEADIPGELKLKVGSSAETMFKKLRKQSLGDVPQLVCTACAKDERVDVKKVTTNKKTRLFEILPLHYNLLLRMKFMKFNSFMQRNRFRLSCQVGTNPYSRDWQDIYRRLREKNDVALNCDYARFDGILSYQVLNCIGNMINECFVDDKVSRRQRKNLLMGISNRLVICCGDVLEVRCGMPSGFALTVVVNSILNEILIRYVFRNTVARVRPSLRFRDNVELVVYGDDNLIAIRNELLPIFNGRVIKSELAKVHITITDGSDKMALDLREKPLSELDFLKRKFVLLDNDRVLAPLDLNSILSSLVWVHAKFRDVHSALFDNVQNALLELSLHPKEVFNEVRSFYVERLPLWAPKLRTYSQCQAMMEEFFYSTRPWCPIEVLDQLVVPEFKRAMFNVGAPDIILPVHRGFYIAGPRWVSPSAQDYLVVDLGHERPHRPLDLGDIHYGLELAPGVGKIPTKRWAQSFKSGKNPVIVRVREALDLDQKIVFRGAHPYIDAWCALTGVLLQLQLCDLSQLEHKYTNLMPGSRPVLSEFFPCGVHTAGHHYTHCGGAFSSVTGFQLHEGPTFTNEKEFKVWAGEKCSSFPVFFSSCNKKDGAERIMFKCCKECPTHIATDKLGPIPMRHMRLLVQMRKQLCVPIVFNNN</sequence>
<feature type="domain" description="SF3 helicase" evidence="24">
    <location>
        <begin position="754"/>
        <end position="927"/>
    </location>
</feature>
<dbReference type="EMBL" id="MT507290">
    <property type="protein sequence ID" value="QPD02150.1"/>
    <property type="molecule type" value="Genomic_RNA"/>
</dbReference>
<feature type="domain" description="RdRp catalytic" evidence="23">
    <location>
        <begin position="1714"/>
        <end position="1840"/>
    </location>
</feature>
<keyword evidence="12" id="KW-0547">Nucleotide-binding</keyword>
<keyword evidence="9" id="KW-0808">Transferase</keyword>
<reference evidence="26" key="1">
    <citation type="journal article" date="2021" name="Plant">
        <title>Discovery and genome characterization of a new Nepovirus infecting grapevine.</title>
        <authorList>
            <person name="Al Rwahnih M."/>
            <person name="Alabi O.J."/>
            <person name="Hwang M.S."/>
            <person name="Tian T."/>
            <person name="Mollov D."/>
            <person name="Golino D.A."/>
        </authorList>
    </citation>
    <scope>NUCLEOTIDE SEQUENCE</scope>
    <source>
        <strain evidence="26">125</strain>
    </source>
</reference>
<evidence type="ECO:0000256" key="1">
    <source>
        <dbReference type="ARBA" id="ARBA00002583"/>
    </source>
</evidence>
<keyword evidence="15" id="KW-0067">ATP-binding</keyword>
<accession>A0A7S8FAE1</accession>
<comment type="subcellular location">
    <subcellularLocation>
        <location evidence="4">Host endoplasmic reticulum lumen</location>
    </subcellularLocation>
    <subcellularLocation>
        <location evidence="5">Host endoplasmic reticulum membrane</location>
        <topology evidence="5">Single-pass membrane protein</topology>
    </subcellularLocation>
</comment>
<evidence type="ECO:0000256" key="18">
    <source>
        <dbReference type="ARBA" id="ARBA00023184"/>
    </source>
</evidence>
<comment type="function">
    <text evidence="3">Replicates the viral genome.</text>
</comment>
<dbReference type="RefSeq" id="YP_010840350.1">
    <property type="nucleotide sequence ID" value="NC_078639.1"/>
</dbReference>
<dbReference type="PROSITE" id="PS50507">
    <property type="entry name" value="RDRP_SSRNA_POS"/>
    <property type="match status" value="1"/>
</dbReference>
<keyword evidence="27" id="KW-1185">Reference proteome</keyword>
<evidence type="ECO:0000256" key="7">
    <source>
        <dbReference type="ARBA" id="ARBA00022484"/>
    </source>
</evidence>
<dbReference type="GO" id="GO:0006351">
    <property type="term" value="P:DNA-templated transcription"/>
    <property type="evidence" value="ECO:0007669"/>
    <property type="project" value="InterPro"/>
</dbReference>
<protein>
    <recommendedName>
        <fullName evidence="6">RNA1 polyprotein</fullName>
    </recommendedName>
    <alternativeName>
        <fullName evidence="20">Genome polyprotein B</fullName>
    </alternativeName>
    <alternativeName>
        <fullName evidence="19">P1</fullName>
    </alternativeName>
</protein>
<dbReference type="InterPro" id="IPR043502">
    <property type="entry name" value="DNA/RNA_pol_sf"/>
</dbReference>
<evidence type="ECO:0000256" key="9">
    <source>
        <dbReference type="ARBA" id="ARBA00022679"/>
    </source>
</evidence>
<evidence type="ECO:0000256" key="17">
    <source>
        <dbReference type="ARBA" id="ARBA00022989"/>
    </source>
</evidence>
<evidence type="ECO:0000256" key="15">
    <source>
        <dbReference type="ARBA" id="ARBA00022840"/>
    </source>
</evidence>
<evidence type="ECO:0000256" key="3">
    <source>
        <dbReference type="ARBA" id="ARBA00003682"/>
    </source>
</evidence>
<dbReference type="GeneID" id="80551211"/>
<dbReference type="GO" id="GO:0003968">
    <property type="term" value="F:RNA-directed RNA polymerase activity"/>
    <property type="evidence" value="ECO:0007669"/>
    <property type="project" value="UniProtKB-KW"/>
</dbReference>
<dbReference type="SUPFAM" id="SSF50494">
    <property type="entry name" value="Trypsin-like serine proteases"/>
    <property type="match status" value="1"/>
</dbReference>
<dbReference type="Gene3D" id="3.30.70.270">
    <property type="match status" value="1"/>
</dbReference>
<organism evidence="26 27">
    <name type="scientific">Grapevine nepovirus A</name>
    <dbReference type="NCBI Taxonomy" id="2789373"/>
    <lineage>
        <taxon>Viruses</taxon>
        <taxon>Riboviria</taxon>
        <taxon>Orthornavirae</taxon>
        <taxon>Pisuviricota</taxon>
        <taxon>Pisoniviricetes</taxon>
        <taxon>Picornavirales</taxon>
        <taxon>Secoviridae</taxon>
        <taxon>Comovirinae</taxon>
        <taxon>Nepovirus</taxon>
        <taxon>Nepovirus alphavitis</taxon>
    </lineage>
</organism>
<dbReference type="InterPro" id="IPR043128">
    <property type="entry name" value="Rev_trsase/Diguanyl_cyclase"/>
</dbReference>
<name>A0A7S8FAE1_9SECO</name>
<dbReference type="InterPro" id="IPR009003">
    <property type="entry name" value="Peptidase_S1_PA"/>
</dbReference>
<dbReference type="InterPro" id="IPR001205">
    <property type="entry name" value="RNA-dir_pol_C"/>
</dbReference>
<dbReference type="PROSITE" id="PS51218">
    <property type="entry name" value="SF3_HELICASE_2"/>
    <property type="match status" value="1"/>
</dbReference>
<evidence type="ECO:0000313" key="26">
    <source>
        <dbReference type="EMBL" id="QPD02150.1"/>
    </source>
</evidence>
<evidence type="ECO:0000256" key="11">
    <source>
        <dbReference type="ARBA" id="ARBA00022695"/>
    </source>
</evidence>
<keyword evidence="11" id="KW-0548">Nucleotidyltransferase</keyword>
<dbReference type="PROSITE" id="PS51874">
    <property type="entry name" value="PCV_3C_PRO"/>
    <property type="match status" value="1"/>
</dbReference>
<evidence type="ECO:0000256" key="2">
    <source>
        <dbReference type="ARBA" id="ARBA00003602"/>
    </source>
</evidence>
<dbReference type="InterPro" id="IPR007094">
    <property type="entry name" value="RNA-dir_pol_PSvirus"/>
</dbReference>